<evidence type="ECO:0000313" key="3">
    <source>
        <dbReference type="EMBL" id="GGB40190.1"/>
    </source>
</evidence>
<proteinExistence type="predicted"/>
<protein>
    <recommendedName>
        <fullName evidence="5">DUF5666 domain-containing protein</fullName>
    </recommendedName>
</protein>
<evidence type="ECO:0000313" key="4">
    <source>
        <dbReference type="Proteomes" id="UP000646152"/>
    </source>
</evidence>
<name>A0ABQ1IH98_9GAMM</name>
<sequence>MMNKSKWVISAAALVLAASANAGFGGNHSYNHSYNNGYANVEVSKDVTAGPDGGVSFTKTITKANGETYTINKQVQRGQNGSVTVDKNINGHQHSYTKNFNR</sequence>
<feature type="signal peptide" evidence="2">
    <location>
        <begin position="1"/>
        <end position="22"/>
    </location>
</feature>
<gene>
    <name evidence="3" type="ORF">GCM10011502_11890</name>
</gene>
<evidence type="ECO:0000256" key="2">
    <source>
        <dbReference type="SAM" id="SignalP"/>
    </source>
</evidence>
<dbReference type="RefSeq" id="WP_229667815.1">
    <property type="nucleotide sequence ID" value="NZ_BMKE01000007.1"/>
</dbReference>
<feature type="region of interest" description="Disordered" evidence="1">
    <location>
        <begin position="82"/>
        <end position="102"/>
    </location>
</feature>
<accession>A0ABQ1IH98</accession>
<feature type="chain" id="PRO_5045238010" description="DUF5666 domain-containing protein" evidence="2">
    <location>
        <begin position="23"/>
        <end position="102"/>
    </location>
</feature>
<reference evidence="4" key="1">
    <citation type="journal article" date="2019" name="Int. J. Syst. Evol. Microbiol.">
        <title>The Global Catalogue of Microorganisms (GCM) 10K type strain sequencing project: providing services to taxonomists for standard genome sequencing and annotation.</title>
        <authorList>
            <consortium name="The Broad Institute Genomics Platform"/>
            <consortium name="The Broad Institute Genome Sequencing Center for Infectious Disease"/>
            <person name="Wu L."/>
            <person name="Ma J."/>
        </authorList>
    </citation>
    <scope>NUCLEOTIDE SEQUENCE [LARGE SCALE GENOMIC DNA]</scope>
    <source>
        <strain evidence="4">CGMCC 1.15923</strain>
    </source>
</reference>
<comment type="caution">
    <text evidence="3">The sequence shown here is derived from an EMBL/GenBank/DDBJ whole genome shotgun (WGS) entry which is preliminary data.</text>
</comment>
<dbReference type="Proteomes" id="UP000646152">
    <property type="component" value="Unassembled WGS sequence"/>
</dbReference>
<dbReference type="EMBL" id="BMKE01000007">
    <property type="protein sequence ID" value="GGB40190.1"/>
    <property type="molecule type" value="Genomic_DNA"/>
</dbReference>
<organism evidence="3 4">
    <name type="scientific">Oceanisphaera marina</name>
    <dbReference type="NCBI Taxonomy" id="2017550"/>
    <lineage>
        <taxon>Bacteria</taxon>
        <taxon>Pseudomonadati</taxon>
        <taxon>Pseudomonadota</taxon>
        <taxon>Gammaproteobacteria</taxon>
        <taxon>Aeromonadales</taxon>
        <taxon>Aeromonadaceae</taxon>
        <taxon>Oceanisphaera</taxon>
    </lineage>
</organism>
<evidence type="ECO:0000256" key="1">
    <source>
        <dbReference type="SAM" id="MobiDB-lite"/>
    </source>
</evidence>
<keyword evidence="2" id="KW-0732">Signal</keyword>
<evidence type="ECO:0008006" key="5">
    <source>
        <dbReference type="Google" id="ProtNLM"/>
    </source>
</evidence>
<keyword evidence="4" id="KW-1185">Reference proteome</keyword>